<dbReference type="SMART" id="SM01149">
    <property type="entry name" value="DUF1237"/>
    <property type="match status" value="1"/>
</dbReference>
<dbReference type="InterPro" id="IPR008313">
    <property type="entry name" value="GH125"/>
</dbReference>
<dbReference type="SUPFAM" id="SSF48208">
    <property type="entry name" value="Six-hairpin glycosidases"/>
    <property type="match status" value="1"/>
</dbReference>
<sequence>MTNTLTKSEFNQIAAHIEKAANKSAADLDPAIKHLFTSGIHRFLTENIHFSDGRLYVITGDIPAMWHRDSTFQMLPLLHLVKEVPEVTKLAAALLETQMYCIQLDPYANSFSEKPNQSIWGTDHSNITVNASVWERKYELNSLTTPIHLAYALAQLPGQTAQKLPKSFWQTVPSILTVMKTEQRHESSPYRFERPNGPASDTLPNAGKGTPVGYTGMIWSGFRPSDDACQYGYLIPDNLYAAHVLDELGELIKAANQPQTLADEAAKLAADIRGGVERFGHATHNGETILAYEVDGLGHQLLMDDANLPSLLSLPYLDTLPATDPLYQATRRFALSTANPYYYTGSALAGVGSPHTPEGYVWPLSVIVEAATSTDPAAIQKALDTLVATDAGTGHIHESIDANDPKNFTRESFSWADMTFCNLVLLGLEKAKTN</sequence>
<dbReference type="PANTHER" id="PTHR31047:SF0">
    <property type="entry name" value="MEIOTICALLY UP-REGULATED GENE 157 PROTEIN"/>
    <property type="match status" value="1"/>
</dbReference>
<evidence type="ECO:0000313" key="3">
    <source>
        <dbReference type="Proteomes" id="UP000050865"/>
    </source>
</evidence>
<dbReference type="Pfam" id="PF06824">
    <property type="entry name" value="Glyco_hydro_125"/>
    <property type="match status" value="1"/>
</dbReference>
<accession>A0A0R2FL32</accession>
<dbReference type="RefSeq" id="WP_054664585.1">
    <property type="nucleotide sequence ID" value="NZ_AYZJ01000002.1"/>
</dbReference>
<gene>
    <name evidence="2" type="ORF">FC75_GL002028</name>
</gene>
<dbReference type="PATRIC" id="fig|1423730.4.peg.2109"/>
<dbReference type="AlphaFoldDB" id="A0A0R2FL32"/>
<dbReference type="InterPro" id="IPR008928">
    <property type="entry name" value="6-hairpin_glycosidase_sf"/>
</dbReference>
<dbReference type="PIRSF" id="PIRSF028846">
    <property type="entry name" value="UCP028846"/>
    <property type="match status" value="1"/>
</dbReference>
<organism evidence="2 3">
    <name type="scientific">Lacticaseibacillus camelliae DSM 22697 = JCM 13995</name>
    <dbReference type="NCBI Taxonomy" id="1423730"/>
    <lineage>
        <taxon>Bacteria</taxon>
        <taxon>Bacillati</taxon>
        <taxon>Bacillota</taxon>
        <taxon>Bacilli</taxon>
        <taxon>Lactobacillales</taxon>
        <taxon>Lactobacillaceae</taxon>
        <taxon>Lacticaseibacillus</taxon>
    </lineage>
</organism>
<dbReference type="GO" id="GO:0005975">
    <property type="term" value="P:carbohydrate metabolic process"/>
    <property type="evidence" value="ECO:0007669"/>
    <property type="project" value="InterPro"/>
</dbReference>
<name>A0A0R2FL32_9LACO</name>
<dbReference type="Proteomes" id="UP000050865">
    <property type="component" value="Unassembled WGS sequence"/>
</dbReference>
<proteinExistence type="predicted"/>
<comment type="caution">
    <text evidence="2">The sequence shown here is derived from an EMBL/GenBank/DDBJ whole genome shotgun (WGS) entry which is preliminary data.</text>
</comment>
<evidence type="ECO:0000256" key="1">
    <source>
        <dbReference type="SAM" id="MobiDB-lite"/>
    </source>
</evidence>
<feature type="region of interest" description="Disordered" evidence="1">
    <location>
        <begin position="186"/>
        <end position="207"/>
    </location>
</feature>
<evidence type="ECO:0000313" key="2">
    <source>
        <dbReference type="EMBL" id="KRN25895.1"/>
    </source>
</evidence>
<dbReference type="STRING" id="1423730.FC75_GL002028"/>
<protein>
    <recommendedName>
        <fullName evidence="4">Glycosyl hydrolase</fullName>
    </recommendedName>
</protein>
<dbReference type="OrthoDB" id="181472at2"/>
<dbReference type="EMBL" id="AYZJ01000002">
    <property type="protein sequence ID" value="KRN25895.1"/>
    <property type="molecule type" value="Genomic_DNA"/>
</dbReference>
<evidence type="ECO:0008006" key="4">
    <source>
        <dbReference type="Google" id="ProtNLM"/>
    </source>
</evidence>
<dbReference type="PANTHER" id="PTHR31047">
    <property type="entry name" value="MEIOTICALLY UP-REGULATED GENE 157 PROTEIN"/>
    <property type="match status" value="1"/>
</dbReference>
<keyword evidence="3" id="KW-1185">Reference proteome</keyword>
<reference evidence="2 3" key="1">
    <citation type="journal article" date="2015" name="Genome Announc.">
        <title>Expanding the biotechnology potential of lactobacilli through comparative genomics of 213 strains and associated genera.</title>
        <authorList>
            <person name="Sun Z."/>
            <person name="Harris H.M."/>
            <person name="McCann A."/>
            <person name="Guo C."/>
            <person name="Argimon S."/>
            <person name="Zhang W."/>
            <person name="Yang X."/>
            <person name="Jeffery I.B."/>
            <person name="Cooney J.C."/>
            <person name="Kagawa T.F."/>
            <person name="Liu W."/>
            <person name="Song Y."/>
            <person name="Salvetti E."/>
            <person name="Wrobel A."/>
            <person name="Rasinkangas P."/>
            <person name="Parkhill J."/>
            <person name="Rea M.C."/>
            <person name="O'Sullivan O."/>
            <person name="Ritari J."/>
            <person name="Douillard F.P."/>
            <person name="Paul Ross R."/>
            <person name="Yang R."/>
            <person name="Briner A.E."/>
            <person name="Felis G.E."/>
            <person name="de Vos W.M."/>
            <person name="Barrangou R."/>
            <person name="Klaenhammer T.R."/>
            <person name="Caufield P.W."/>
            <person name="Cui Y."/>
            <person name="Zhang H."/>
            <person name="O'Toole P.W."/>
        </authorList>
    </citation>
    <scope>NUCLEOTIDE SEQUENCE [LARGE SCALE GENOMIC DNA]</scope>
    <source>
        <strain evidence="2 3">DSM 22697</strain>
    </source>
</reference>
<dbReference type="InterPro" id="IPR012341">
    <property type="entry name" value="6hp_glycosidase-like_sf"/>
</dbReference>
<dbReference type="Gene3D" id="1.50.10.10">
    <property type="match status" value="1"/>
</dbReference>